<accession>A0AA40D3V5</accession>
<reference evidence="1" key="1">
    <citation type="submission" date="2023-06" db="EMBL/GenBank/DDBJ databases">
        <title>Genome-scale phylogeny and comparative genomics of the fungal order Sordariales.</title>
        <authorList>
            <consortium name="Lawrence Berkeley National Laboratory"/>
            <person name="Hensen N."/>
            <person name="Bonometti L."/>
            <person name="Westerberg I."/>
            <person name="Brannstrom I.O."/>
            <person name="Guillou S."/>
            <person name="Cros-Aarteil S."/>
            <person name="Calhoun S."/>
            <person name="Haridas S."/>
            <person name="Kuo A."/>
            <person name="Mondo S."/>
            <person name="Pangilinan J."/>
            <person name="Riley R."/>
            <person name="Labutti K."/>
            <person name="Andreopoulos B."/>
            <person name="Lipzen A."/>
            <person name="Chen C."/>
            <person name="Yanf M."/>
            <person name="Daum C."/>
            <person name="Ng V."/>
            <person name="Clum A."/>
            <person name="Steindorff A."/>
            <person name="Ohm R."/>
            <person name="Martin F."/>
            <person name="Silar P."/>
            <person name="Natvig D."/>
            <person name="Lalanne C."/>
            <person name="Gautier V."/>
            <person name="Ament-Velasquez S.L."/>
            <person name="Kruys A."/>
            <person name="Hutchinson M.I."/>
            <person name="Powell A.J."/>
            <person name="Barry K."/>
            <person name="Miller A.N."/>
            <person name="Grigoriev I.V."/>
            <person name="Debuchy R."/>
            <person name="Gladieux P."/>
            <person name="Thoren M.H."/>
            <person name="Johannesson H."/>
        </authorList>
    </citation>
    <scope>NUCLEOTIDE SEQUENCE</scope>
    <source>
        <strain evidence="1">CBS 307.81</strain>
    </source>
</reference>
<name>A0AA40D3V5_9PEZI</name>
<dbReference type="AlphaFoldDB" id="A0AA40D3V5"/>
<proteinExistence type="predicted"/>
<evidence type="ECO:0000313" key="1">
    <source>
        <dbReference type="EMBL" id="KAK0662105.1"/>
    </source>
</evidence>
<gene>
    <name evidence="1" type="ORF">QBC41DRAFT_183319</name>
</gene>
<dbReference type="Proteomes" id="UP001174997">
    <property type="component" value="Unassembled WGS sequence"/>
</dbReference>
<evidence type="ECO:0000313" key="2">
    <source>
        <dbReference type="Proteomes" id="UP001174997"/>
    </source>
</evidence>
<dbReference type="EMBL" id="JAULSY010000143">
    <property type="protein sequence ID" value="KAK0662105.1"/>
    <property type="molecule type" value="Genomic_DNA"/>
</dbReference>
<feature type="non-terminal residue" evidence="1">
    <location>
        <position position="1"/>
    </location>
</feature>
<keyword evidence="2" id="KW-1185">Reference proteome</keyword>
<organism evidence="1 2">
    <name type="scientific">Cercophora samala</name>
    <dbReference type="NCBI Taxonomy" id="330535"/>
    <lineage>
        <taxon>Eukaryota</taxon>
        <taxon>Fungi</taxon>
        <taxon>Dikarya</taxon>
        <taxon>Ascomycota</taxon>
        <taxon>Pezizomycotina</taxon>
        <taxon>Sordariomycetes</taxon>
        <taxon>Sordariomycetidae</taxon>
        <taxon>Sordariales</taxon>
        <taxon>Lasiosphaeriaceae</taxon>
        <taxon>Cercophora</taxon>
    </lineage>
</organism>
<comment type="caution">
    <text evidence="1">The sequence shown here is derived from an EMBL/GenBank/DDBJ whole genome shotgun (WGS) entry which is preliminary data.</text>
</comment>
<protein>
    <submittedName>
        <fullName evidence="1">Uncharacterized protein</fullName>
    </submittedName>
</protein>
<feature type="non-terminal residue" evidence="1">
    <location>
        <position position="112"/>
    </location>
</feature>
<sequence length="112" mass="13121">YNHRKTGVTNDDLARAMSDFIEPVRKVAQLDHPDALEEAYNLAFEIKVWWFNEESTSYEPDGISDWDPDLDALITDLIHKRKEAGHCWGWKAELERLDAEAKSREEMGTERW</sequence>